<protein>
    <submittedName>
        <fullName evidence="1">Uncharacterized protein</fullName>
    </submittedName>
</protein>
<comment type="caution">
    <text evidence="1">The sequence shown here is derived from an EMBL/GenBank/DDBJ whole genome shotgun (WGS) entry which is preliminary data.</text>
</comment>
<keyword evidence="2" id="KW-1185">Reference proteome</keyword>
<dbReference type="EMBL" id="AFRT01002737">
    <property type="protein sequence ID" value="ELU37295.1"/>
    <property type="molecule type" value="Genomic_DNA"/>
</dbReference>
<evidence type="ECO:0000313" key="2">
    <source>
        <dbReference type="Proteomes" id="UP000011668"/>
    </source>
</evidence>
<sequence>MSGASRGQSVSAATNAVEILLQRCAGRRGPSITACFPFLILHANVVQAMIHSYAYSSEAGTTHLKQPLTRTGMGMPQYLLKTRSNKYGVCLGLYMLAKDAGTRDKGHSKPSLAAYGGGGMLRTKATPRTWLDKLEYGNIAYFCPGIEPLTGTFLKFVPG</sequence>
<gene>
    <name evidence="1" type="ORF">AG1IA_08680</name>
</gene>
<evidence type="ECO:0000313" key="1">
    <source>
        <dbReference type="EMBL" id="ELU37295.1"/>
    </source>
</evidence>
<accession>L8WHB0</accession>
<dbReference type="AlphaFoldDB" id="L8WHB0"/>
<dbReference type="Proteomes" id="UP000011668">
    <property type="component" value="Unassembled WGS sequence"/>
</dbReference>
<reference evidence="1 2" key="1">
    <citation type="journal article" date="2013" name="Nat. Commun.">
        <title>The evolution and pathogenic mechanisms of the rice sheath blight pathogen.</title>
        <authorList>
            <person name="Zheng A."/>
            <person name="Lin R."/>
            <person name="Xu L."/>
            <person name="Qin P."/>
            <person name="Tang C."/>
            <person name="Ai P."/>
            <person name="Zhang D."/>
            <person name="Liu Y."/>
            <person name="Sun Z."/>
            <person name="Feng H."/>
            <person name="Wang Y."/>
            <person name="Chen Y."/>
            <person name="Liang X."/>
            <person name="Fu R."/>
            <person name="Li Q."/>
            <person name="Zhang J."/>
            <person name="Yu X."/>
            <person name="Xie Z."/>
            <person name="Ding L."/>
            <person name="Guan P."/>
            <person name="Tang J."/>
            <person name="Liang Y."/>
            <person name="Wang S."/>
            <person name="Deng Q."/>
            <person name="Li S."/>
            <person name="Zhu J."/>
            <person name="Wang L."/>
            <person name="Liu H."/>
            <person name="Li P."/>
        </authorList>
    </citation>
    <scope>NUCLEOTIDE SEQUENCE [LARGE SCALE GENOMIC DNA]</scope>
    <source>
        <strain evidence="2">AG-1 IA</strain>
    </source>
</reference>
<name>L8WHB0_THACA</name>
<proteinExistence type="predicted"/>
<dbReference type="HOGENOM" id="CLU_1661991_0_0_1"/>
<organism evidence="1 2">
    <name type="scientific">Thanatephorus cucumeris (strain AG1-IA)</name>
    <name type="common">Rice sheath blight fungus</name>
    <name type="synonym">Rhizoctonia solani</name>
    <dbReference type="NCBI Taxonomy" id="983506"/>
    <lineage>
        <taxon>Eukaryota</taxon>
        <taxon>Fungi</taxon>
        <taxon>Dikarya</taxon>
        <taxon>Basidiomycota</taxon>
        <taxon>Agaricomycotina</taxon>
        <taxon>Agaricomycetes</taxon>
        <taxon>Cantharellales</taxon>
        <taxon>Ceratobasidiaceae</taxon>
        <taxon>Rhizoctonia</taxon>
        <taxon>Rhizoctonia solani AG-1</taxon>
    </lineage>
</organism>